<keyword evidence="1" id="KW-0677">Repeat</keyword>
<dbReference type="GO" id="GO:0042393">
    <property type="term" value="F:histone binding"/>
    <property type="evidence" value="ECO:0007669"/>
    <property type="project" value="TreeGrafter"/>
</dbReference>
<feature type="domain" description="Tetratricopeptide SHNi-TPR" evidence="5">
    <location>
        <begin position="214"/>
        <end position="251"/>
    </location>
</feature>
<dbReference type="GeneID" id="13401891"/>
<dbReference type="Gene3D" id="1.25.40.10">
    <property type="entry name" value="Tetratricopeptide repeat domain"/>
    <property type="match status" value="1"/>
</dbReference>
<dbReference type="KEGG" id="ztr:MYCGRDRAFT_100626"/>
<dbReference type="STRING" id="336722.F9XEL6"/>
<dbReference type="Proteomes" id="UP000008062">
    <property type="component" value="Chromosome 6"/>
</dbReference>
<evidence type="ECO:0000259" key="5">
    <source>
        <dbReference type="Pfam" id="PF10516"/>
    </source>
</evidence>
<dbReference type="EMBL" id="CM001201">
    <property type="protein sequence ID" value="EGP86648.1"/>
    <property type="molecule type" value="Genomic_DNA"/>
</dbReference>
<dbReference type="GO" id="GO:0005654">
    <property type="term" value="C:nucleoplasm"/>
    <property type="evidence" value="ECO:0007669"/>
    <property type="project" value="TreeGrafter"/>
</dbReference>
<dbReference type="eggNOG" id="KOG4563">
    <property type="taxonomic scope" value="Eukaryota"/>
</dbReference>
<dbReference type="InParanoid" id="F9XEL6"/>
<dbReference type="GO" id="GO:0006335">
    <property type="term" value="P:DNA replication-dependent chromatin assembly"/>
    <property type="evidence" value="ECO:0007669"/>
    <property type="project" value="TreeGrafter"/>
</dbReference>
<gene>
    <name evidence="6" type="ORF">MYCGRDRAFT_100626</name>
</gene>
<dbReference type="PANTHER" id="PTHR15081:SF1">
    <property type="entry name" value="NUCLEAR AUTOANTIGENIC SPERM PROTEIN"/>
    <property type="match status" value="1"/>
</dbReference>
<feature type="coiled-coil region" evidence="3">
    <location>
        <begin position="389"/>
        <end position="416"/>
    </location>
</feature>
<feature type="region of interest" description="Disordered" evidence="4">
    <location>
        <begin position="89"/>
        <end position="123"/>
    </location>
</feature>
<evidence type="ECO:0000256" key="4">
    <source>
        <dbReference type="SAM" id="MobiDB-lite"/>
    </source>
</evidence>
<dbReference type="InterPro" id="IPR019544">
    <property type="entry name" value="Tetratricopeptide_SHNi-TPR_dom"/>
</dbReference>
<evidence type="ECO:0000256" key="3">
    <source>
        <dbReference type="SAM" id="Coils"/>
    </source>
</evidence>
<feature type="region of interest" description="Disordered" evidence="4">
    <location>
        <begin position="1"/>
        <end position="20"/>
    </location>
</feature>
<keyword evidence="2" id="KW-0802">TPR repeat</keyword>
<feature type="compositionally biased region" description="Acidic residues" evidence="4">
    <location>
        <begin position="145"/>
        <end position="171"/>
    </location>
</feature>
<name>F9XEL6_ZYMTI</name>
<dbReference type="InterPro" id="IPR051730">
    <property type="entry name" value="NASP-like"/>
</dbReference>
<dbReference type="RefSeq" id="XP_003851672.1">
    <property type="nucleotide sequence ID" value="XM_003851624.1"/>
</dbReference>
<evidence type="ECO:0000256" key="2">
    <source>
        <dbReference type="ARBA" id="ARBA00022803"/>
    </source>
</evidence>
<protein>
    <recommendedName>
        <fullName evidence="5">Tetratricopeptide SHNi-TPR domain-containing protein</fullName>
    </recommendedName>
</protein>
<feature type="region of interest" description="Disordered" evidence="4">
    <location>
        <begin position="137"/>
        <end position="171"/>
    </location>
</feature>
<sequence>MADGEPTANMAPEDNFPEAGLGARLDQLKAEATQQYSLKNYSAAAEAYSEAAEVQDQVNGEMSLENADVLYQYGRCLYHLAVSQSDVLGGKVASHEEPKRKKRKVTKSNDDAGEGSSSLIGDAINFQKEDDTANKPYFQITGDENWTDSEDSDAADGEEGEAGEAEEEDDDFQTAYEILDMARVLLSRKIAAIEESKVAAKSSTELRILRERLADTHDLQAEISLENERFTDAISDTRDSLTLKQTLYPVESSLVAEAHYKLSLALEFASVTSTSENADGGETVAEVNEEMRGEAALEMEKAIASCRARVTKEETALAELKDESKLKDAKADIKDVKEMVADMEQRLEDLRKPAKSLSALQSGALGPMGDGGADAALQGVLGAMLGESKADAQKRLANATAQANDLTGMVKKKKAKNVEPVCGCRSVGKLPQIR</sequence>
<dbReference type="Pfam" id="PF10516">
    <property type="entry name" value="SHNi-TPR"/>
    <property type="match status" value="1"/>
</dbReference>
<dbReference type="HOGENOM" id="CLU_028900_1_0_1"/>
<keyword evidence="3" id="KW-0175">Coiled coil</keyword>
<evidence type="ECO:0000256" key="1">
    <source>
        <dbReference type="ARBA" id="ARBA00022737"/>
    </source>
</evidence>
<dbReference type="GO" id="GO:0034080">
    <property type="term" value="P:CENP-A containing chromatin assembly"/>
    <property type="evidence" value="ECO:0007669"/>
    <property type="project" value="TreeGrafter"/>
</dbReference>
<keyword evidence="7" id="KW-1185">Reference proteome</keyword>
<evidence type="ECO:0000313" key="6">
    <source>
        <dbReference type="EMBL" id="EGP86648.1"/>
    </source>
</evidence>
<dbReference type="AlphaFoldDB" id="F9XEL6"/>
<dbReference type="OMA" id="IAECHYK"/>
<proteinExistence type="predicted"/>
<reference evidence="6 7" key="1">
    <citation type="journal article" date="2011" name="PLoS Genet.">
        <title>Finished genome of the fungal wheat pathogen Mycosphaerella graminicola reveals dispensome structure, chromosome plasticity, and stealth pathogenesis.</title>
        <authorList>
            <person name="Goodwin S.B."/>
            <person name="Ben M'barek S."/>
            <person name="Dhillon B."/>
            <person name="Wittenberg A.H.J."/>
            <person name="Crane C.F."/>
            <person name="Hane J.K."/>
            <person name="Foster A.J."/>
            <person name="Van der Lee T.A.J."/>
            <person name="Grimwood J."/>
            <person name="Aerts A."/>
            <person name="Antoniw J."/>
            <person name="Bailey A."/>
            <person name="Bluhm B."/>
            <person name="Bowler J."/>
            <person name="Bristow J."/>
            <person name="van der Burgt A."/>
            <person name="Canto-Canche B."/>
            <person name="Churchill A.C.L."/>
            <person name="Conde-Ferraez L."/>
            <person name="Cools H.J."/>
            <person name="Coutinho P.M."/>
            <person name="Csukai M."/>
            <person name="Dehal P."/>
            <person name="De Wit P."/>
            <person name="Donzelli B."/>
            <person name="van de Geest H.C."/>
            <person name="van Ham R.C.H.J."/>
            <person name="Hammond-Kosack K.E."/>
            <person name="Henrissat B."/>
            <person name="Kilian A."/>
            <person name="Kobayashi A.K."/>
            <person name="Koopmann E."/>
            <person name="Kourmpetis Y."/>
            <person name="Kuzniar A."/>
            <person name="Lindquist E."/>
            <person name="Lombard V."/>
            <person name="Maliepaard C."/>
            <person name="Martins N."/>
            <person name="Mehrabi R."/>
            <person name="Nap J.P.H."/>
            <person name="Ponomarenko A."/>
            <person name="Rudd J.J."/>
            <person name="Salamov A."/>
            <person name="Schmutz J."/>
            <person name="Schouten H.J."/>
            <person name="Shapiro H."/>
            <person name="Stergiopoulos I."/>
            <person name="Torriani S.F.F."/>
            <person name="Tu H."/>
            <person name="de Vries R.P."/>
            <person name="Waalwijk C."/>
            <person name="Ware S.B."/>
            <person name="Wiebenga A."/>
            <person name="Zwiers L.-H."/>
            <person name="Oliver R.P."/>
            <person name="Grigoriev I.V."/>
            <person name="Kema G.H.J."/>
        </authorList>
    </citation>
    <scope>NUCLEOTIDE SEQUENCE [LARGE SCALE GENOMIC DNA]</scope>
    <source>
        <strain evidence="7">CBS 115943 / IPO323</strain>
    </source>
</reference>
<organism evidence="6 7">
    <name type="scientific">Zymoseptoria tritici (strain CBS 115943 / IPO323)</name>
    <name type="common">Speckled leaf blotch fungus</name>
    <name type="synonym">Septoria tritici</name>
    <dbReference type="NCBI Taxonomy" id="336722"/>
    <lineage>
        <taxon>Eukaryota</taxon>
        <taxon>Fungi</taxon>
        <taxon>Dikarya</taxon>
        <taxon>Ascomycota</taxon>
        <taxon>Pezizomycotina</taxon>
        <taxon>Dothideomycetes</taxon>
        <taxon>Dothideomycetidae</taxon>
        <taxon>Mycosphaerellales</taxon>
        <taxon>Mycosphaerellaceae</taxon>
        <taxon>Zymoseptoria</taxon>
    </lineage>
</organism>
<dbReference type="OrthoDB" id="5587616at2759"/>
<feature type="coiled-coil region" evidence="3">
    <location>
        <begin position="303"/>
        <end position="353"/>
    </location>
</feature>
<accession>F9XEL6</accession>
<dbReference type="InterPro" id="IPR011990">
    <property type="entry name" value="TPR-like_helical_dom_sf"/>
</dbReference>
<dbReference type="PANTHER" id="PTHR15081">
    <property type="entry name" value="NUCLEAR AUTOANTIGENIC SPERM PROTEIN NASP -RELATED"/>
    <property type="match status" value="1"/>
</dbReference>
<evidence type="ECO:0000313" key="7">
    <source>
        <dbReference type="Proteomes" id="UP000008062"/>
    </source>
</evidence>